<dbReference type="PANTHER" id="PTHR42765:SF1">
    <property type="entry name" value="ISOLEUCINE--TRNA LIGASE, MITOCHONDRIAL"/>
    <property type="match status" value="1"/>
</dbReference>
<keyword evidence="6 9" id="KW-0648">Protein biosynthesis</keyword>
<dbReference type="InterPro" id="IPR014729">
    <property type="entry name" value="Rossmann-like_a/b/a_fold"/>
</dbReference>
<evidence type="ECO:0000256" key="9">
    <source>
        <dbReference type="RuleBase" id="RU363035"/>
    </source>
</evidence>
<gene>
    <name evidence="12" type="ORF">Mgra_00002210</name>
</gene>
<dbReference type="GO" id="GO:0005739">
    <property type="term" value="C:mitochondrion"/>
    <property type="evidence" value="ECO:0007669"/>
    <property type="project" value="TreeGrafter"/>
</dbReference>
<dbReference type="InterPro" id="IPR009008">
    <property type="entry name" value="Val/Leu/Ile-tRNA-synth_edit"/>
</dbReference>
<name>A0A8S9ZY92_9BILA</name>
<evidence type="ECO:0000313" key="13">
    <source>
        <dbReference type="Proteomes" id="UP000605970"/>
    </source>
</evidence>
<keyword evidence="13" id="KW-1185">Reference proteome</keyword>
<evidence type="ECO:0000259" key="10">
    <source>
        <dbReference type="Pfam" id="PF00133"/>
    </source>
</evidence>
<evidence type="ECO:0000313" key="12">
    <source>
        <dbReference type="EMBL" id="KAF7638238.1"/>
    </source>
</evidence>
<dbReference type="InterPro" id="IPR001412">
    <property type="entry name" value="aa-tRNA-synth_I_CS"/>
</dbReference>
<comment type="caution">
    <text evidence="12">The sequence shown here is derived from an EMBL/GenBank/DDBJ whole genome shotgun (WGS) entry which is preliminary data.</text>
</comment>
<evidence type="ECO:0000256" key="3">
    <source>
        <dbReference type="ARBA" id="ARBA00022598"/>
    </source>
</evidence>
<evidence type="ECO:0000256" key="8">
    <source>
        <dbReference type="ARBA" id="ARBA00032665"/>
    </source>
</evidence>
<dbReference type="GO" id="GO:0005524">
    <property type="term" value="F:ATP binding"/>
    <property type="evidence" value="ECO:0007669"/>
    <property type="project" value="UniProtKB-KW"/>
</dbReference>
<evidence type="ECO:0000256" key="7">
    <source>
        <dbReference type="ARBA" id="ARBA00023146"/>
    </source>
</evidence>
<dbReference type="Pfam" id="PF00133">
    <property type="entry name" value="tRNA-synt_1"/>
    <property type="match status" value="1"/>
</dbReference>
<dbReference type="InterPro" id="IPR050081">
    <property type="entry name" value="Ile-tRNA_ligase"/>
</dbReference>
<dbReference type="PANTHER" id="PTHR42765">
    <property type="entry name" value="SOLEUCYL-TRNA SYNTHETASE"/>
    <property type="match status" value="1"/>
</dbReference>
<organism evidence="12 13">
    <name type="scientific">Meloidogyne graminicola</name>
    <dbReference type="NCBI Taxonomy" id="189291"/>
    <lineage>
        <taxon>Eukaryota</taxon>
        <taxon>Metazoa</taxon>
        <taxon>Ecdysozoa</taxon>
        <taxon>Nematoda</taxon>
        <taxon>Chromadorea</taxon>
        <taxon>Rhabditida</taxon>
        <taxon>Tylenchina</taxon>
        <taxon>Tylenchomorpha</taxon>
        <taxon>Tylenchoidea</taxon>
        <taxon>Meloidogynidae</taxon>
        <taxon>Meloidogyninae</taxon>
        <taxon>Meloidogyne</taxon>
    </lineage>
</organism>
<dbReference type="SUPFAM" id="SSF47323">
    <property type="entry name" value="Anticodon-binding domain of a subclass of class I aminoacyl-tRNA synthetases"/>
    <property type="match status" value="1"/>
</dbReference>
<reference evidence="12" key="1">
    <citation type="journal article" date="2020" name="Ecol. Evol.">
        <title>Genome structure and content of the rice root-knot nematode (Meloidogyne graminicola).</title>
        <authorList>
            <person name="Phan N.T."/>
            <person name="Danchin E.G.J."/>
            <person name="Klopp C."/>
            <person name="Perfus-Barbeoch L."/>
            <person name="Kozlowski D.K."/>
            <person name="Koutsovoulos G.D."/>
            <person name="Lopez-Roques C."/>
            <person name="Bouchez O."/>
            <person name="Zahm M."/>
            <person name="Besnard G."/>
            <person name="Bellafiore S."/>
        </authorList>
    </citation>
    <scope>NUCLEOTIDE SEQUENCE</scope>
    <source>
        <strain evidence="12">VN-18</strain>
    </source>
</reference>
<dbReference type="Pfam" id="PF08264">
    <property type="entry name" value="Anticodon_1"/>
    <property type="match status" value="1"/>
</dbReference>
<dbReference type="OrthoDB" id="10264412at2759"/>
<keyword evidence="5 9" id="KW-0067">ATP-binding</keyword>
<comment type="similarity">
    <text evidence="1 9">Belongs to the class-I aminoacyl-tRNA synthetase family.</text>
</comment>
<dbReference type="InterPro" id="IPR009080">
    <property type="entry name" value="tRNAsynth_Ia_anticodon-bd"/>
</dbReference>
<dbReference type="Gene3D" id="3.40.50.620">
    <property type="entry name" value="HUPs"/>
    <property type="match status" value="2"/>
</dbReference>
<dbReference type="NCBIfam" id="TIGR00392">
    <property type="entry name" value="ileS"/>
    <property type="match status" value="1"/>
</dbReference>
<proteinExistence type="inferred from homology"/>
<dbReference type="SUPFAM" id="SSF50677">
    <property type="entry name" value="ValRS/IleRS/LeuRS editing domain"/>
    <property type="match status" value="1"/>
</dbReference>
<protein>
    <recommendedName>
        <fullName evidence="2">isoleucine--tRNA ligase</fullName>
        <ecNumber evidence="2">6.1.1.5</ecNumber>
    </recommendedName>
    <alternativeName>
        <fullName evidence="8">Isoleucyl-tRNA synthetase</fullName>
    </alternativeName>
</protein>
<dbReference type="Gene3D" id="3.90.740.10">
    <property type="entry name" value="Valyl/Leucyl/Isoleucyl-tRNA synthetase, editing domain"/>
    <property type="match status" value="1"/>
</dbReference>
<evidence type="ECO:0000259" key="11">
    <source>
        <dbReference type="Pfam" id="PF08264"/>
    </source>
</evidence>
<dbReference type="InterPro" id="IPR002301">
    <property type="entry name" value="Ile-tRNA-ligase"/>
</dbReference>
<dbReference type="GO" id="GO:0032543">
    <property type="term" value="P:mitochondrial translation"/>
    <property type="evidence" value="ECO:0007669"/>
    <property type="project" value="TreeGrafter"/>
</dbReference>
<dbReference type="Gene3D" id="1.10.730.20">
    <property type="match status" value="1"/>
</dbReference>
<keyword evidence="7 9" id="KW-0030">Aminoacyl-tRNA synthetase</keyword>
<dbReference type="PRINTS" id="PR00984">
    <property type="entry name" value="TRNASYNTHILE"/>
</dbReference>
<keyword evidence="3 9" id="KW-0436">Ligase</keyword>
<dbReference type="GO" id="GO:0006428">
    <property type="term" value="P:isoleucyl-tRNA aminoacylation"/>
    <property type="evidence" value="ECO:0007669"/>
    <property type="project" value="InterPro"/>
</dbReference>
<keyword evidence="4 9" id="KW-0547">Nucleotide-binding</keyword>
<dbReference type="PROSITE" id="PS00178">
    <property type="entry name" value="AA_TRNA_LIGASE_I"/>
    <property type="match status" value="1"/>
</dbReference>
<dbReference type="InterPro" id="IPR002300">
    <property type="entry name" value="aa-tRNA-synth_Ia"/>
</dbReference>
<dbReference type="EMBL" id="JABEBT010000013">
    <property type="protein sequence ID" value="KAF7638238.1"/>
    <property type="molecule type" value="Genomic_DNA"/>
</dbReference>
<sequence>MKFQKLPVFLPKTEFPVLPKNSERARLDSHLSAIGNFSGFYQWQKTRKTNNNLKKFTILDGPPYANGNVHVGHAINKLLKDFVLKSRVQMGYNVDFKSGWDCHGLPIELKVLKQDNKIQNIINLRENCRKIAENSIQSQITSFLRWGCSSDFTNPYITMSPDYVSKQLEIFAKLYECGLIYRKIGPVYWSPHSCSALAESELEYNDEHKSIAILFGFRLINFNINNLQWLNMSAISPKSKKSTQFYLMIWTTTPWTIPMNNAIAVNPNIEYAAIESYDETFKTASRKIYIVAKDLIENISKLLNKEFQLIGTIKGNELAKDEQFFYKNAMYNDLAQEIIAADFVKSDIGTGLIHLSYAHGHDDYKIGSKRYIIECFVDENGCYTRDMGYELQGKEVIGEGTKTVLQKFKKNILLEYEHIHSYPYDWRYNKPVIIRSCPQWFMDVSSLNKRCEEAIYSSPGISVSAGTVDLRPAFSTFFTRRNEWCISRQRSWGVPIPAINLQEGIGEFENVKTSGDFIRSYAKLVKDRKNTDLWWTLTLEELSKLNGFPFSSLKNLEKRTEVMDVWMDSGLAWNTLSSPKIADVVIEGKDQFRGWFQSSLITSMALQDSAPFKRILIHGMAVDDQGAKMSKSKGNVVQPETITDGTLTSDPIGADGLRYWVAWMGADFAGEVRIGPNIVKEVQTRLKGIREILRFILGTMETAKKINFEKNNNLLNNVIPQQLQTLDRYILARLNDFSELINSLYCDYRFGKLMEEYFQFTQKYASSYITSVRDRLYCEPINSISHQSAIFTLNKLGNTLIRLIAPILPHLTAEYFTYHPQFRDNVDLAFCDIFDVKEDNNQLKEIIGDKEELYTLMRIVQKLRLDTVDLINKGEHPKLSTRRIKIPSIRYFGLLINGNSEQLFPLFKIFNENEINSEIVELFGSSFVRLSENNSSTDLTIQLIDPFSEGFDWCARCRKINNKIGERKENLNILKNLEKIKVTENINSELNLLCRSSQLCEKCEYADYVMQLYNKQKELNIIKDEENKKERRTL</sequence>
<dbReference type="GO" id="GO:0002161">
    <property type="term" value="F:aminoacyl-tRNA deacylase activity"/>
    <property type="evidence" value="ECO:0007669"/>
    <property type="project" value="InterPro"/>
</dbReference>
<evidence type="ECO:0000256" key="1">
    <source>
        <dbReference type="ARBA" id="ARBA00005594"/>
    </source>
</evidence>
<evidence type="ECO:0000256" key="5">
    <source>
        <dbReference type="ARBA" id="ARBA00022840"/>
    </source>
</evidence>
<accession>A0A8S9ZY92</accession>
<feature type="domain" description="Methionyl/Valyl/Leucyl/Isoleucyl-tRNA synthetase anticodon-binding" evidence="11">
    <location>
        <begin position="727"/>
        <end position="862"/>
    </location>
</feature>
<dbReference type="InterPro" id="IPR013155">
    <property type="entry name" value="M/V/L/I-tRNA-synth_anticd-bd"/>
</dbReference>
<dbReference type="SUPFAM" id="SSF52374">
    <property type="entry name" value="Nucleotidylyl transferase"/>
    <property type="match status" value="1"/>
</dbReference>
<evidence type="ECO:0000256" key="6">
    <source>
        <dbReference type="ARBA" id="ARBA00022917"/>
    </source>
</evidence>
<evidence type="ECO:0000256" key="2">
    <source>
        <dbReference type="ARBA" id="ARBA00013165"/>
    </source>
</evidence>
<evidence type="ECO:0000256" key="4">
    <source>
        <dbReference type="ARBA" id="ARBA00022741"/>
    </source>
</evidence>
<dbReference type="GO" id="GO:0004822">
    <property type="term" value="F:isoleucine-tRNA ligase activity"/>
    <property type="evidence" value="ECO:0007669"/>
    <property type="project" value="UniProtKB-EC"/>
</dbReference>
<feature type="domain" description="Aminoacyl-tRNA synthetase class Ia" evidence="10">
    <location>
        <begin position="43"/>
        <end position="665"/>
    </location>
</feature>
<dbReference type="EC" id="6.1.1.5" evidence="2"/>
<dbReference type="Proteomes" id="UP000605970">
    <property type="component" value="Unassembled WGS sequence"/>
</dbReference>
<dbReference type="AlphaFoldDB" id="A0A8S9ZY92"/>